<evidence type="ECO:0000256" key="10">
    <source>
        <dbReference type="PIRSR" id="PIRSR000388-3"/>
    </source>
</evidence>
<dbReference type="Proteomes" id="UP000237082">
    <property type="component" value="Unassembled WGS sequence"/>
</dbReference>
<dbReference type="Gene3D" id="3.20.20.60">
    <property type="entry name" value="Phosphoenolpyruvate-binding domains"/>
    <property type="match status" value="1"/>
</dbReference>
<evidence type="ECO:0000256" key="5">
    <source>
        <dbReference type="ARBA" id="ARBA00022679"/>
    </source>
</evidence>
<comment type="catalytic activity">
    <reaction evidence="7">
        <text>(6R)-5,10-methylene-5,6,7,8-tetrahydrofolate + 3-methyl-2-oxobutanoate + H2O = 2-dehydropantoate + (6S)-5,6,7,8-tetrahydrofolate</text>
        <dbReference type="Rhea" id="RHEA:11824"/>
        <dbReference type="ChEBI" id="CHEBI:11561"/>
        <dbReference type="ChEBI" id="CHEBI:11851"/>
        <dbReference type="ChEBI" id="CHEBI:15377"/>
        <dbReference type="ChEBI" id="CHEBI:15636"/>
        <dbReference type="ChEBI" id="CHEBI:57453"/>
        <dbReference type="EC" id="2.1.2.11"/>
    </reaction>
</comment>
<comment type="cofactor">
    <cofactor evidence="7 10">
        <name>Mg(2+)</name>
        <dbReference type="ChEBI" id="CHEBI:18420"/>
    </cofactor>
    <text evidence="7 10">Binds 1 Mg(2+) ion per subunit.</text>
</comment>
<dbReference type="AlphaFoldDB" id="A0A2S5DEM4"/>
<dbReference type="SUPFAM" id="SSF51621">
    <property type="entry name" value="Phosphoenolpyruvate/pyruvate domain"/>
    <property type="match status" value="1"/>
</dbReference>
<evidence type="ECO:0000313" key="11">
    <source>
        <dbReference type="EMBL" id="POZ61451.1"/>
    </source>
</evidence>
<dbReference type="PIRSF" id="PIRSF000388">
    <property type="entry name" value="Pantoate_hydroxy_MeTrfase"/>
    <property type="match status" value="1"/>
</dbReference>
<comment type="subcellular location">
    <subcellularLocation>
        <location evidence="7">Cytoplasm</location>
    </subcellularLocation>
</comment>
<dbReference type="PANTHER" id="PTHR20881:SF0">
    <property type="entry name" value="3-METHYL-2-OXOBUTANOATE HYDROXYMETHYLTRANSFERASE"/>
    <property type="match status" value="1"/>
</dbReference>
<dbReference type="Pfam" id="PF02548">
    <property type="entry name" value="Pantoate_transf"/>
    <property type="match status" value="1"/>
</dbReference>
<dbReference type="GO" id="GO:0032259">
    <property type="term" value="P:methylation"/>
    <property type="evidence" value="ECO:0007669"/>
    <property type="project" value="UniProtKB-KW"/>
</dbReference>
<keyword evidence="11" id="KW-0489">Methyltransferase</keyword>
<dbReference type="CDD" id="cd06557">
    <property type="entry name" value="KPHMT-like"/>
    <property type="match status" value="1"/>
</dbReference>
<dbReference type="GO" id="GO:0008168">
    <property type="term" value="F:methyltransferase activity"/>
    <property type="evidence" value="ECO:0007669"/>
    <property type="project" value="UniProtKB-KW"/>
</dbReference>
<dbReference type="GO" id="GO:0003864">
    <property type="term" value="F:3-methyl-2-oxobutanoate hydroxymethyltransferase activity"/>
    <property type="evidence" value="ECO:0007669"/>
    <property type="project" value="UniProtKB-UniRule"/>
</dbReference>
<dbReference type="FunFam" id="3.20.20.60:FF:000003">
    <property type="entry name" value="3-methyl-2-oxobutanoate hydroxymethyltransferase"/>
    <property type="match status" value="1"/>
</dbReference>
<feature type="binding site" evidence="7 9">
    <location>
        <position position="112"/>
    </location>
    <ligand>
        <name>3-methyl-2-oxobutanoate</name>
        <dbReference type="ChEBI" id="CHEBI:11851"/>
    </ligand>
</feature>
<dbReference type="GO" id="GO:0015940">
    <property type="term" value="P:pantothenate biosynthetic process"/>
    <property type="evidence" value="ECO:0007669"/>
    <property type="project" value="UniProtKB-UniRule"/>
</dbReference>
<accession>A0A2S5DEM4</accession>
<evidence type="ECO:0000256" key="6">
    <source>
        <dbReference type="ARBA" id="ARBA00056497"/>
    </source>
</evidence>
<reference evidence="12" key="1">
    <citation type="submission" date="2018-02" db="EMBL/GenBank/DDBJ databases">
        <authorList>
            <person name="O'Hara-Hanley K."/>
            <person name="Soby S."/>
        </authorList>
    </citation>
    <scope>NUCLEOTIDE SEQUENCE [LARGE SCALE GENOMIC DNA]</scope>
    <source>
        <strain evidence="12">MWU14-2602</strain>
    </source>
</reference>
<dbReference type="GO" id="GO:0005737">
    <property type="term" value="C:cytoplasm"/>
    <property type="evidence" value="ECO:0007669"/>
    <property type="project" value="UniProtKB-SubCell"/>
</dbReference>
<keyword evidence="4 7" id="KW-0566">Pantothenate biosynthesis</keyword>
<evidence type="ECO:0000313" key="12">
    <source>
        <dbReference type="Proteomes" id="UP000237082"/>
    </source>
</evidence>
<dbReference type="InterPro" id="IPR003700">
    <property type="entry name" value="Pantoate_hydroxy_MeTrfase"/>
</dbReference>
<name>A0A2S5DEM4_9NEIS</name>
<keyword evidence="7" id="KW-0963">Cytoplasm</keyword>
<feature type="binding site" evidence="7 10">
    <location>
        <position position="114"/>
    </location>
    <ligand>
        <name>Mg(2+)</name>
        <dbReference type="ChEBI" id="CHEBI:18420"/>
    </ligand>
</feature>
<evidence type="ECO:0000256" key="7">
    <source>
        <dbReference type="HAMAP-Rule" id="MF_00156"/>
    </source>
</evidence>
<evidence type="ECO:0000256" key="1">
    <source>
        <dbReference type="ARBA" id="ARBA00005033"/>
    </source>
</evidence>
<comment type="pathway">
    <text evidence="1 7">Cofactor biosynthesis; (R)-pantothenate biosynthesis; (R)-pantoate from 3-methyl-2-oxobutanoate: step 1/2.</text>
</comment>
<feature type="binding site" evidence="7 9">
    <location>
        <position position="83"/>
    </location>
    <ligand>
        <name>3-methyl-2-oxobutanoate</name>
        <dbReference type="ChEBI" id="CHEBI:11851"/>
    </ligand>
</feature>
<dbReference type="GO" id="GO:0000287">
    <property type="term" value="F:magnesium ion binding"/>
    <property type="evidence" value="ECO:0007669"/>
    <property type="project" value="TreeGrafter"/>
</dbReference>
<dbReference type="UniPathway" id="UPA00028">
    <property type="reaction ID" value="UER00003"/>
</dbReference>
<evidence type="ECO:0000256" key="4">
    <source>
        <dbReference type="ARBA" id="ARBA00022655"/>
    </source>
</evidence>
<feature type="binding site" evidence="7 9">
    <location>
        <begin position="44"/>
        <end position="45"/>
    </location>
    <ligand>
        <name>3-methyl-2-oxobutanoate</name>
        <dbReference type="ChEBI" id="CHEBI:11851"/>
    </ligand>
</feature>
<organism evidence="11 12">
    <name type="scientific">Chromobacterium alticapitis</name>
    <dbReference type="NCBI Taxonomy" id="2073169"/>
    <lineage>
        <taxon>Bacteria</taxon>
        <taxon>Pseudomonadati</taxon>
        <taxon>Pseudomonadota</taxon>
        <taxon>Betaproteobacteria</taxon>
        <taxon>Neisseriales</taxon>
        <taxon>Chromobacteriaceae</taxon>
        <taxon>Chromobacterium</taxon>
    </lineage>
</organism>
<sequence>MKITVNTLHKLAAEGQKITMLTCYDASFASLLDEAGVEILLVGDSLGPVMQGVDSTLPVSEADMLYHIRCVARGSKNALILGDMTFGAYQETPQQAFAHAARLLQAGAHMVKLEGGAYMAETTRFLVERGIPVCSHIGLTPQFVNAFGGYRVQGRGDDAQRVMNDAKALSEAGASLIVMECVPAALAKEITETIDTPTIGIGAGADTSGQVLVLQDMLGVYPGKKAKFVKNFMDEAGSIQGAVQAYIQAVKDKTFPTAEHTY</sequence>
<feature type="binding site" evidence="7 10">
    <location>
        <position position="44"/>
    </location>
    <ligand>
        <name>Mg(2+)</name>
        <dbReference type="ChEBI" id="CHEBI:18420"/>
    </ligand>
</feature>
<protein>
    <recommendedName>
        <fullName evidence="7">3-methyl-2-oxobutanoate hydroxymethyltransferase</fullName>
        <ecNumber evidence="7">2.1.2.11</ecNumber>
    </recommendedName>
    <alternativeName>
        <fullName evidence="7">Ketopantoate hydroxymethyltransferase</fullName>
        <shortName evidence="7">KPHMT</shortName>
    </alternativeName>
</protein>
<keyword evidence="7 10" id="KW-0479">Metal-binding</keyword>
<evidence type="ECO:0000256" key="3">
    <source>
        <dbReference type="ARBA" id="ARBA00011424"/>
    </source>
</evidence>
<comment type="similarity">
    <text evidence="2 7">Belongs to the PanB family.</text>
</comment>
<evidence type="ECO:0000256" key="8">
    <source>
        <dbReference type="PIRSR" id="PIRSR000388-1"/>
    </source>
</evidence>
<dbReference type="OrthoDB" id="9781789at2"/>
<dbReference type="EMBL" id="PQWB01000051">
    <property type="protein sequence ID" value="POZ61451.1"/>
    <property type="molecule type" value="Genomic_DNA"/>
</dbReference>
<dbReference type="InterPro" id="IPR040442">
    <property type="entry name" value="Pyrv_kinase-like_dom_sf"/>
</dbReference>
<comment type="subunit">
    <text evidence="3 7">Homodecamer; pentamer of dimers.</text>
</comment>
<dbReference type="NCBIfam" id="NF001452">
    <property type="entry name" value="PRK00311.1"/>
    <property type="match status" value="1"/>
</dbReference>
<feature type="binding site" evidence="7 10">
    <location>
        <position position="83"/>
    </location>
    <ligand>
        <name>Mg(2+)</name>
        <dbReference type="ChEBI" id="CHEBI:18420"/>
    </ligand>
</feature>
<dbReference type="HAMAP" id="MF_00156">
    <property type="entry name" value="PanB"/>
    <property type="match status" value="1"/>
</dbReference>
<keyword evidence="5 7" id="KW-0808">Transferase</keyword>
<evidence type="ECO:0000256" key="9">
    <source>
        <dbReference type="PIRSR" id="PIRSR000388-2"/>
    </source>
</evidence>
<evidence type="ECO:0000256" key="2">
    <source>
        <dbReference type="ARBA" id="ARBA00008676"/>
    </source>
</evidence>
<dbReference type="InterPro" id="IPR015813">
    <property type="entry name" value="Pyrv/PenolPyrv_kinase-like_dom"/>
</dbReference>
<keyword evidence="12" id="KW-1185">Reference proteome</keyword>
<dbReference type="PANTHER" id="PTHR20881">
    <property type="entry name" value="3-METHYL-2-OXOBUTANOATE HYDROXYMETHYLTRANSFERASE"/>
    <property type="match status" value="1"/>
</dbReference>
<dbReference type="EC" id="2.1.2.11" evidence="7"/>
<comment type="caution">
    <text evidence="11">The sequence shown here is derived from an EMBL/GenBank/DDBJ whole genome shotgun (WGS) entry which is preliminary data.</text>
</comment>
<comment type="function">
    <text evidence="6 7">Catalyzes the reversible reaction in which hydroxymethyl group from 5,10-methylenetetrahydrofolate is transferred onto alpha-ketoisovalerate to form ketopantoate.</text>
</comment>
<dbReference type="NCBIfam" id="TIGR00222">
    <property type="entry name" value="panB"/>
    <property type="match status" value="1"/>
</dbReference>
<dbReference type="RefSeq" id="WP_103903150.1">
    <property type="nucleotide sequence ID" value="NZ_PQWB01000051.1"/>
</dbReference>
<keyword evidence="7 10" id="KW-0460">Magnesium</keyword>
<gene>
    <name evidence="7 11" type="primary">panB</name>
    <name evidence="11" type="ORF">C2I19_13145</name>
</gene>
<proteinExistence type="inferred from homology"/>
<feature type="active site" description="Proton acceptor" evidence="7 8">
    <location>
        <position position="180"/>
    </location>
</feature>